<name>A0A2U3VX54_ODORO</name>
<dbReference type="GeneID" id="101369014"/>
<dbReference type="KEGG" id="oro:101369014"/>
<accession>A0A2U3VX54</accession>
<evidence type="ECO:0000313" key="2">
    <source>
        <dbReference type="RefSeq" id="XP_004400023.1"/>
    </source>
</evidence>
<keyword evidence="1" id="KW-1185">Reference proteome</keyword>
<dbReference type="AlphaFoldDB" id="A0A2U3VX54"/>
<organism evidence="1 2">
    <name type="scientific">Odobenus rosmarus divergens</name>
    <name type="common">Pacific walrus</name>
    <dbReference type="NCBI Taxonomy" id="9708"/>
    <lineage>
        <taxon>Eukaryota</taxon>
        <taxon>Metazoa</taxon>
        <taxon>Chordata</taxon>
        <taxon>Craniata</taxon>
        <taxon>Vertebrata</taxon>
        <taxon>Euteleostomi</taxon>
        <taxon>Mammalia</taxon>
        <taxon>Eutheria</taxon>
        <taxon>Laurasiatheria</taxon>
        <taxon>Carnivora</taxon>
        <taxon>Caniformia</taxon>
        <taxon>Pinnipedia</taxon>
        <taxon>Odobenidae</taxon>
        <taxon>Odobenus</taxon>
    </lineage>
</organism>
<reference evidence="2" key="1">
    <citation type="submission" date="2025-08" db="UniProtKB">
        <authorList>
            <consortium name="RefSeq"/>
        </authorList>
    </citation>
    <scope>IDENTIFICATION</scope>
</reference>
<protein>
    <submittedName>
        <fullName evidence="2">Uncharacterized protein LOC101369014</fullName>
    </submittedName>
</protein>
<dbReference type="Proteomes" id="UP000245340">
    <property type="component" value="Unplaced"/>
</dbReference>
<evidence type="ECO:0000313" key="1">
    <source>
        <dbReference type="Proteomes" id="UP000245340"/>
    </source>
</evidence>
<proteinExistence type="predicted"/>
<dbReference type="InParanoid" id="A0A2U3VX54"/>
<gene>
    <name evidence="2" type="primary">LOC101369014</name>
</gene>
<sequence>MDVTRKLAETGCWGCITVPRGRGSCTFLLHQITCPQHHSSFCQTDGTLQRENLRSHSNKRDSAWCWPKDAEEKALRTGTLLPPRLNERALGDGKGINLFTSVSFPETTCPQLPRRERWSLTVRQLQAEALEVNTAT</sequence>
<dbReference type="RefSeq" id="XP_004400023.1">
    <property type="nucleotide sequence ID" value="XM_004399966.1"/>
</dbReference>